<dbReference type="RefSeq" id="WP_188582225.1">
    <property type="nucleotide sequence ID" value="NZ_BMDZ01000086.1"/>
</dbReference>
<reference evidence="2" key="1">
    <citation type="journal article" date="2019" name="Int. J. Syst. Evol. Microbiol.">
        <title>The Global Catalogue of Microorganisms (GCM) 10K type strain sequencing project: providing services to taxonomists for standard genome sequencing and annotation.</title>
        <authorList>
            <consortium name="The Broad Institute Genomics Platform"/>
            <consortium name="The Broad Institute Genome Sequencing Center for Infectious Disease"/>
            <person name="Wu L."/>
            <person name="Ma J."/>
        </authorList>
    </citation>
    <scope>NUCLEOTIDE SEQUENCE [LARGE SCALE GENOMIC DNA]</scope>
    <source>
        <strain evidence="2">CGMCC 1.10188</strain>
    </source>
</reference>
<gene>
    <name evidence="1" type="ORF">GCM10011505_45280</name>
</gene>
<protein>
    <recommendedName>
        <fullName evidence="3">Antitoxin</fullName>
    </recommendedName>
</protein>
<comment type="caution">
    <text evidence="1">The sequence shown here is derived from an EMBL/GenBank/DDBJ whole genome shotgun (WGS) entry which is preliminary data.</text>
</comment>
<name>A0ABQ1J5T3_9PROT</name>
<proteinExistence type="predicted"/>
<evidence type="ECO:0000313" key="2">
    <source>
        <dbReference type="Proteomes" id="UP000603352"/>
    </source>
</evidence>
<evidence type="ECO:0008006" key="3">
    <source>
        <dbReference type="Google" id="ProtNLM"/>
    </source>
</evidence>
<sequence>MNLDLPDLKSLPHQDASQLRDKWDDVVDLVHSTGSVAVASRTDVEADMVLLDADRYEQLVAVVQNLQAREQVRLAEVTADYANQLDVLRQPDVRAKLQSVFDARGRQRVPAKAGQSF</sequence>
<evidence type="ECO:0000313" key="1">
    <source>
        <dbReference type="EMBL" id="GGB59448.1"/>
    </source>
</evidence>
<dbReference type="EMBL" id="BMDZ01000086">
    <property type="protein sequence ID" value="GGB59448.1"/>
    <property type="molecule type" value="Genomic_DNA"/>
</dbReference>
<organism evidence="1 2">
    <name type="scientific">Tistrella bauzanensis</name>
    <dbReference type="NCBI Taxonomy" id="657419"/>
    <lineage>
        <taxon>Bacteria</taxon>
        <taxon>Pseudomonadati</taxon>
        <taxon>Pseudomonadota</taxon>
        <taxon>Alphaproteobacteria</taxon>
        <taxon>Geminicoccales</taxon>
        <taxon>Geminicoccaceae</taxon>
        <taxon>Tistrella</taxon>
    </lineage>
</organism>
<keyword evidence="2" id="KW-1185">Reference proteome</keyword>
<accession>A0ABQ1J5T3</accession>
<dbReference type="Proteomes" id="UP000603352">
    <property type="component" value="Unassembled WGS sequence"/>
</dbReference>